<gene>
    <name evidence="3" type="ORF">E4U03_03715</name>
</gene>
<reference evidence="3 4" key="1">
    <citation type="submission" date="2019-03" db="EMBL/GenBank/DDBJ databases">
        <title>Diversity of the mouse oral microbiome.</title>
        <authorList>
            <person name="Joseph S."/>
            <person name="Aduse-Opoku J."/>
            <person name="Curtis M."/>
            <person name="Wade W."/>
            <person name="Hashim A."/>
        </authorList>
    </citation>
    <scope>NUCLEOTIDE SEQUENCE [LARGE SCALE GENOMIC DNA]</scope>
    <source>
        <strain evidence="4">irhom_31</strain>
    </source>
</reference>
<name>A0A4Y9F4R6_9MICC</name>
<dbReference type="AlphaFoldDB" id="A0A4Y9F4R6"/>
<organism evidence="3 4">
    <name type="scientific">Rothia nasimurium</name>
    <dbReference type="NCBI Taxonomy" id="85336"/>
    <lineage>
        <taxon>Bacteria</taxon>
        <taxon>Bacillati</taxon>
        <taxon>Actinomycetota</taxon>
        <taxon>Actinomycetes</taxon>
        <taxon>Micrococcales</taxon>
        <taxon>Micrococcaceae</taxon>
        <taxon>Rothia</taxon>
    </lineage>
</organism>
<evidence type="ECO:0000256" key="2">
    <source>
        <dbReference type="SAM" id="Phobius"/>
    </source>
</evidence>
<dbReference type="Proteomes" id="UP000297951">
    <property type="component" value="Unassembled WGS sequence"/>
</dbReference>
<keyword evidence="2" id="KW-1133">Transmembrane helix</keyword>
<comment type="caution">
    <text evidence="3">The sequence shown here is derived from an EMBL/GenBank/DDBJ whole genome shotgun (WGS) entry which is preliminary data.</text>
</comment>
<sequence length="233" mass="25055">MGELMTDKRHKGTLMIMGGLSLLSVLGLVVAIFILWPDKDTNEESSTAPVSTSPAATASPSPSATLSIAERQDLLAEGSCTDPTTVDRSDPEALIKGFTEIAFCWDSTKDPNTTAAILRAQLLLTEEYYKTLDPNVRNAMSADFLAVSQSQAYTLPQVSFAPDEAGQMPEGFAAKEVIVEWTWLGRDGYEYKGGRSLATVAAVEEEPGKWAISGMQVNSTTSETGMLYGNTNQ</sequence>
<keyword evidence="2" id="KW-0812">Transmembrane</keyword>
<accession>A0A4Y9F4R6</accession>
<dbReference type="RefSeq" id="WP_135011646.1">
    <property type="nucleotide sequence ID" value="NZ_JADGLK010000009.1"/>
</dbReference>
<feature type="compositionally biased region" description="Low complexity" evidence="1">
    <location>
        <begin position="45"/>
        <end position="62"/>
    </location>
</feature>
<keyword evidence="2" id="KW-0472">Membrane</keyword>
<dbReference type="EMBL" id="SPQC01000009">
    <property type="protein sequence ID" value="TFU23242.1"/>
    <property type="molecule type" value="Genomic_DNA"/>
</dbReference>
<dbReference type="OrthoDB" id="4925074at2"/>
<evidence type="ECO:0000256" key="1">
    <source>
        <dbReference type="SAM" id="MobiDB-lite"/>
    </source>
</evidence>
<proteinExistence type="predicted"/>
<feature type="transmembrane region" description="Helical" evidence="2">
    <location>
        <begin position="12"/>
        <end position="36"/>
    </location>
</feature>
<protein>
    <submittedName>
        <fullName evidence="3">Uncharacterized protein</fullName>
    </submittedName>
</protein>
<evidence type="ECO:0000313" key="4">
    <source>
        <dbReference type="Proteomes" id="UP000297951"/>
    </source>
</evidence>
<feature type="region of interest" description="Disordered" evidence="1">
    <location>
        <begin position="43"/>
        <end position="62"/>
    </location>
</feature>
<evidence type="ECO:0000313" key="3">
    <source>
        <dbReference type="EMBL" id="TFU23242.1"/>
    </source>
</evidence>